<evidence type="ECO:0000256" key="4">
    <source>
        <dbReference type="RuleBase" id="RU364147"/>
    </source>
</evidence>
<keyword evidence="7" id="KW-1185">Reference proteome</keyword>
<organism evidence="6 7">
    <name type="scientific">Ramalina farinacea</name>
    <dbReference type="NCBI Taxonomy" id="258253"/>
    <lineage>
        <taxon>Eukaryota</taxon>
        <taxon>Fungi</taxon>
        <taxon>Dikarya</taxon>
        <taxon>Ascomycota</taxon>
        <taxon>Pezizomycotina</taxon>
        <taxon>Lecanoromycetes</taxon>
        <taxon>OSLEUM clade</taxon>
        <taxon>Lecanoromycetidae</taxon>
        <taxon>Lecanorales</taxon>
        <taxon>Lecanorineae</taxon>
        <taxon>Ramalinaceae</taxon>
        <taxon>Ramalina</taxon>
    </lineage>
</organism>
<dbReference type="PANTHER" id="PTHR22890">
    <property type="entry name" value="MEDIATOR OF RNA POLYMERASE II TRANSCRIPTION SUBUNIT 11"/>
    <property type="match status" value="1"/>
</dbReference>
<comment type="caution">
    <text evidence="6">The sequence shown here is derived from an EMBL/GenBank/DDBJ whole genome shotgun (WGS) entry which is preliminary data.</text>
</comment>
<name>A0AA43QM94_9LECA</name>
<comment type="subcellular location">
    <subcellularLocation>
        <location evidence="1 4">Nucleus</location>
    </subcellularLocation>
</comment>
<comment type="subunit">
    <text evidence="4">Component of the Mediator complex.</text>
</comment>
<protein>
    <recommendedName>
        <fullName evidence="4">Mediator of RNA polymerase II transcription subunit 11</fullName>
    </recommendedName>
    <alternativeName>
        <fullName evidence="4">Mediator complex subunit 11</fullName>
    </alternativeName>
</protein>
<evidence type="ECO:0000256" key="1">
    <source>
        <dbReference type="ARBA" id="ARBA00004123"/>
    </source>
</evidence>
<dbReference type="Proteomes" id="UP001161017">
    <property type="component" value="Unassembled WGS sequence"/>
</dbReference>
<comment type="similarity">
    <text evidence="2 4">Belongs to the Mediator complex subunit 11 family.</text>
</comment>
<keyword evidence="4" id="KW-0804">Transcription</keyword>
<dbReference type="Gene3D" id="1.10.287.3490">
    <property type="match status" value="1"/>
</dbReference>
<keyword evidence="4" id="KW-0805">Transcription regulation</keyword>
<feature type="region of interest" description="Disordered" evidence="5">
    <location>
        <begin position="166"/>
        <end position="200"/>
    </location>
</feature>
<evidence type="ECO:0000313" key="7">
    <source>
        <dbReference type="Proteomes" id="UP001161017"/>
    </source>
</evidence>
<evidence type="ECO:0000256" key="3">
    <source>
        <dbReference type="ARBA" id="ARBA00023242"/>
    </source>
</evidence>
<proteinExistence type="inferred from homology"/>
<dbReference type="GO" id="GO:0003712">
    <property type="term" value="F:transcription coregulator activity"/>
    <property type="evidence" value="ECO:0007669"/>
    <property type="project" value="InterPro"/>
</dbReference>
<reference evidence="6" key="1">
    <citation type="journal article" date="2023" name="Genome Biol. Evol.">
        <title>First Whole Genome Sequence and Flow Cytometry Genome Size Data for the Lichen-Forming Fungus Ramalina farinacea (Ascomycota).</title>
        <authorList>
            <person name="Llewellyn T."/>
            <person name="Mian S."/>
            <person name="Hill R."/>
            <person name="Leitch I.J."/>
            <person name="Gaya E."/>
        </authorList>
    </citation>
    <scope>NUCLEOTIDE SEQUENCE</scope>
    <source>
        <strain evidence="6">LIQ254RAFAR</strain>
    </source>
</reference>
<dbReference type="AlphaFoldDB" id="A0AA43QM94"/>
<keyword evidence="3 4" id="KW-0539">Nucleus</keyword>
<evidence type="ECO:0000256" key="2">
    <source>
        <dbReference type="ARBA" id="ARBA00008186"/>
    </source>
</evidence>
<evidence type="ECO:0000313" key="6">
    <source>
        <dbReference type="EMBL" id="MDI1488467.1"/>
    </source>
</evidence>
<evidence type="ECO:0000256" key="5">
    <source>
        <dbReference type="SAM" id="MobiDB-lite"/>
    </source>
</evidence>
<sequence>MDSQSSSQHIKQLAEIDKDVVKLLQSAGLAVKALTTSSSDTEDERLETAAFTDRKEAFKTAASQYFHTLSSLDVRLRQEINALKEADILPSESKYRDTAPSNAQASIPSITAMQQSAMQQGANRQGVPRRGVITGGGLGSLDIGWLNSRNNNVGKEMEAELWEEAQRRVEKLIPPTTTPERKTDVGSTNPQSSSDKMDES</sequence>
<dbReference type="GO" id="GO:0016592">
    <property type="term" value="C:mediator complex"/>
    <property type="evidence" value="ECO:0007669"/>
    <property type="project" value="InterPro"/>
</dbReference>
<feature type="compositionally biased region" description="Polar residues" evidence="5">
    <location>
        <begin position="185"/>
        <end position="194"/>
    </location>
</feature>
<keyword evidence="4" id="KW-0010">Activator</keyword>
<dbReference type="InterPro" id="IPR019404">
    <property type="entry name" value="Mediator_Med11"/>
</dbReference>
<dbReference type="GO" id="GO:0006357">
    <property type="term" value="P:regulation of transcription by RNA polymerase II"/>
    <property type="evidence" value="ECO:0007669"/>
    <property type="project" value="InterPro"/>
</dbReference>
<gene>
    <name evidence="4" type="primary">MED11</name>
    <name evidence="6" type="ORF">OHK93_007742</name>
</gene>
<dbReference type="EMBL" id="JAPUFD010000007">
    <property type="protein sequence ID" value="MDI1488467.1"/>
    <property type="molecule type" value="Genomic_DNA"/>
</dbReference>
<accession>A0AA43QM94</accession>
<comment type="function">
    <text evidence="4">Component of the Mediator complex, a coactivator involved in the regulated transcription of nearly all RNA polymerase II-dependent genes. Mediator functions as a bridge to convey information from gene-specific regulatory proteins to the basal RNA polymerase II transcription machinery. Mediator is recruited to promoters by direct interactions with regulatory proteins and serves as a scaffold for the assembly of a functional pre-initiation complex with RNA polymerase II and the general transcription factors.</text>
</comment>
<dbReference type="Pfam" id="PF10280">
    <property type="entry name" value="Med11"/>
    <property type="match status" value="1"/>
</dbReference>